<proteinExistence type="predicted"/>
<feature type="compositionally biased region" description="Polar residues" evidence="1">
    <location>
        <begin position="50"/>
        <end position="60"/>
    </location>
</feature>
<sequence length="204" mass="22877">MFHEPHTRLLFSPHQQPCMRVTWTNLKEWTQETKEKKEREKTHARAELITNRSNHNSKLLSASHDSHPDWLIEAIARVMVEQVDAYAGAVLAAAGQDARPVHVHDAVHFEEVDGVRPGGHVRAGGGDGGRRGRRGAGRRHGSSCGGRGGRALRLGARRRRLLVVVVAGAGRPLRHLCKLVTASFSHLWRILLLLLLYQRFRRLS</sequence>
<feature type="region of interest" description="Disordered" evidence="1">
    <location>
        <begin position="32"/>
        <end position="62"/>
    </location>
</feature>
<reference evidence="2" key="2">
    <citation type="journal article" date="2015" name="Data Brief">
        <title>Shoot transcriptome of the giant reed, Arundo donax.</title>
        <authorList>
            <person name="Barrero R.A."/>
            <person name="Guerrero F.D."/>
            <person name="Moolhuijzen P."/>
            <person name="Goolsby J.A."/>
            <person name="Tidwell J."/>
            <person name="Bellgard S.E."/>
            <person name="Bellgard M.I."/>
        </authorList>
    </citation>
    <scope>NUCLEOTIDE SEQUENCE</scope>
    <source>
        <tissue evidence="2">Shoot tissue taken approximately 20 cm above the soil surface</tissue>
    </source>
</reference>
<evidence type="ECO:0000256" key="1">
    <source>
        <dbReference type="SAM" id="MobiDB-lite"/>
    </source>
</evidence>
<reference evidence="2" key="1">
    <citation type="submission" date="2014-09" db="EMBL/GenBank/DDBJ databases">
        <authorList>
            <person name="Magalhaes I.L.F."/>
            <person name="Oliveira U."/>
            <person name="Santos F.R."/>
            <person name="Vidigal T.H.D.A."/>
            <person name="Brescovit A.D."/>
            <person name="Santos A.J."/>
        </authorList>
    </citation>
    <scope>NUCLEOTIDE SEQUENCE</scope>
    <source>
        <tissue evidence="2">Shoot tissue taken approximately 20 cm above the soil surface</tissue>
    </source>
</reference>
<accession>A0A0A9GFP2</accession>
<dbReference type="AlphaFoldDB" id="A0A0A9GFP2"/>
<dbReference type="EMBL" id="GBRH01173981">
    <property type="protein sequence ID" value="JAE23915.1"/>
    <property type="molecule type" value="Transcribed_RNA"/>
</dbReference>
<protein>
    <submittedName>
        <fullName evidence="2">Uncharacterized protein</fullName>
    </submittedName>
</protein>
<feature type="compositionally biased region" description="Basic and acidic residues" evidence="1">
    <location>
        <begin position="32"/>
        <end position="46"/>
    </location>
</feature>
<organism evidence="2">
    <name type="scientific">Arundo donax</name>
    <name type="common">Giant reed</name>
    <name type="synonym">Donax arundinaceus</name>
    <dbReference type="NCBI Taxonomy" id="35708"/>
    <lineage>
        <taxon>Eukaryota</taxon>
        <taxon>Viridiplantae</taxon>
        <taxon>Streptophyta</taxon>
        <taxon>Embryophyta</taxon>
        <taxon>Tracheophyta</taxon>
        <taxon>Spermatophyta</taxon>
        <taxon>Magnoliopsida</taxon>
        <taxon>Liliopsida</taxon>
        <taxon>Poales</taxon>
        <taxon>Poaceae</taxon>
        <taxon>PACMAD clade</taxon>
        <taxon>Arundinoideae</taxon>
        <taxon>Arundineae</taxon>
        <taxon>Arundo</taxon>
    </lineage>
</organism>
<name>A0A0A9GFP2_ARUDO</name>
<evidence type="ECO:0000313" key="2">
    <source>
        <dbReference type="EMBL" id="JAE23915.1"/>
    </source>
</evidence>
<feature type="compositionally biased region" description="Basic residues" evidence="1">
    <location>
        <begin position="131"/>
        <end position="141"/>
    </location>
</feature>
<feature type="region of interest" description="Disordered" evidence="1">
    <location>
        <begin position="117"/>
        <end position="149"/>
    </location>
</feature>